<dbReference type="SMART" id="SM01057">
    <property type="entry name" value="Carb_anhydrase"/>
    <property type="match status" value="1"/>
</dbReference>
<comment type="caution">
    <text evidence="3">The sequence shown here is derived from an EMBL/GenBank/DDBJ whole genome shotgun (WGS) entry which is preliminary data.</text>
</comment>
<dbReference type="Pfam" id="PF00194">
    <property type="entry name" value="Carb_anhydrase"/>
    <property type="match status" value="1"/>
</dbReference>
<dbReference type="GO" id="GO:0008270">
    <property type="term" value="F:zinc ion binding"/>
    <property type="evidence" value="ECO:0007669"/>
    <property type="project" value="InterPro"/>
</dbReference>
<name>A0AAW1N2T7_POPJA</name>
<dbReference type="InterPro" id="IPR001148">
    <property type="entry name" value="CA_dom"/>
</dbReference>
<comment type="similarity">
    <text evidence="1">Belongs to the alpha-carbonic anhydrase family.</text>
</comment>
<dbReference type="EMBL" id="JASPKY010000018">
    <property type="protein sequence ID" value="KAK9752775.1"/>
    <property type="molecule type" value="Genomic_DNA"/>
</dbReference>
<dbReference type="GO" id="GO:0006730">
    <property type="term" value="P:one-carbon metabolic process"/>
    <property type="evidence" value="ECO:0007669"/>
    <property type="project" value="TreeGrafter"/>
</dbReference>
<organism evidence="3 4">
    <name type="scientific">Popillia japonica</name>
    <name type="common">Japanese beetle</name>
    <dbReference type="NCBI Taxonomy" id="7064"/>
    <lineage>
        <taxon>Eukaryota</taxon>
        <taxon>Metazoa</taxon>
        <taxon>Ecdysozoa</taxon>
        <taxon>Arthropoda</taxon>
        <taxon>Hexapoda</taxon>
        <taxon>Insecta</taxon>
        <taxon>Pterygota</taxon>
        <taxon>Neoptera</taxon>
        <taxon>Endopterygota</taxon>
        <taxon>Coleoptera</taxon>
        <taxon>Polyphaga</taxon>
        <taxon>Scarabaeiformia</taxon>
        <taxon>Scarabaeidae</taxon>
        <taxon>Rutelinae</taxon>
        <taxon>Popillia</taxon>
    </lineage>
</organism>
<dbReference type="InterPro" id="IPR036398">
    <property type="entry name" value="CA_dom_sf"/>
</dbReference>
<protein>
    <submittedName>
        <fullName evidence="3">Eukaryotic-type carbonic anhydrase</fullName>
    </submittedName>
</protein>
<dbReference type="PANTHER" id="PTHR18952:SF208">
    <property type="entry name" value="CARBONIC ANHYDRASE XA-RELATED"/>
    <property type="match status" value="1"/>
</dbReference>
<evidence type="ECO:0000259" key="2">
    <source>
        <dbReference type="PROSITE" id="PS51144"/>
    </source>
</evidence>
<accession>A0AAW1N2T7</accession>
<dbReference type="PANTHER" id="PTHR18952">
    <property type="entry name" value="CARBONIC ANHYDRASE"/>
    <property type="match status" value="1"/>
</dbReference>
<gene>
    <name evidence="3" type="ORF">QE152_g3951</name>
</gene>
<dbReference type="PROSITE" id="PS51144">
    <property type="entry name" value="ALPHA_CA_2"/>
    <property type="match status" value="1"/>
</dbReference>
<evidence type="ECO:0000256" key="1">
    <source>
        <dbReference type="ARBA" id="ARBA00010718"/>
    </source>
</evidence>
<feature type="domain" description="Alpha-carbonic anhydrase" evidence="2">
    <location>
        <begin position="40"/>
        <end position="307"/>
    </location>
</feature>
<evidence type="ECO:0000313" key="4">
    <source>
        <dbReference type="Proteomes" id="UP001458880"/>
    </source>
</evidence>
<keyword evidence="4" id="KW-1185">Reference proteome</keyword>
<proteinExistence type="inferred from homology"/>
<sequence length="338" mass="38295">MGVLQSEEDLNVICLIPSLITIKFQDFFSPKAEKLICGTTSSKFAAVCCMTASGPAFWGLINPEWSLCNKGRRQSPVNLEPNKLLFDPNLRPLHIDKHRVSGSISNTGHSVIFTVDNDTRHHINVTGGPLSYKYQFQEIHIHYGLHDQFGSEHSINGYAFPAEIQIFGFNSQLYSNFSEALHKAQGIVVISLLLQLGDLSNPELRILTDQLDKIKYGGEEIEVKRLSVRGLLPETDYYMTYDGSTTMPACHETVTWLILNKPIYITKQQMHALRKLMQGDAKHPKAPLGNNFRPPQPLYHRPVRTNIDFNVKHPGVNGKQCPSMYKDVYYKANSWKQH</sequence>
<dbReference type="GO" id="GO:0004089">
    <property type="term" value="F:carbonate dehydratase activity"/>
    <property type="evidence" value="ECO:0007669"/>
    <property type="project" value="InterPro"/>
</dbReference>
<dbReference type="InterPro" id="IPR023561">
    <property type="entry name" value="Carbonic_anhydrase_a-class"/>
</dbReference>
<dbReference type="InterPro" id="IPR041878">
    <property type="entry name" value="Alpha_CARP_X/XI"/>
</dbReference>
<evidence type="ECO:0000313" key="3">
    <source>
        <dbReference type="EMBL" id="KAK9752775.1"/>
    </source>
</evidence>
<dbReference type="Gene3D" id="3.10.200.10">
    <property type="entry name" value="Alpha carbonic anhydrase"/>
    <property type="match status" value="1"/>
</dbReference>
<dbReference type="AlphaFoldDB" id="A0AAW1N2T7"/>
<dbReference type="Proteomes" id="UP001458880">
    <property type="component" value="Unassembled WGS sequence"/>
</dbReference>
<dbReference type="SUPFAM" id="SSF51069">
    <property type="entry name" value="Carbonic anhydrase"/>
    <property type="match status" value="1"/>
</dbReference>
<reference evidence="3 4" key="1">
    <citation type="journal article" date="2024" name="BMC Genomics">
        <title>De novo assembly and annotation of Popillia japonica's genome with initial clues to its potential as an invasive pest.</title>
        <authorList>
            <person name="Cucini C."/>
            <person name="Boschi S."/>
            <person name="Funari R."/>
            <person name="Cardaioli E."/>
            <person name="Iannotti N."/>
            <person name="Marturano G."/>
            <person name="Paoli F."/>
            <person name="Bruttini M."/>
            <person name="Carapelli A."/>
            <person name="Frati F."/>
            <person name="Nardi F."/>
        </authorList>
    </citation>
    <scope>NUCLEOTIDE SEQUENCE [LARGE SCALE GENOMIC DNA]</scope>
    <source>
        <strain evidence="3">DMR45628</strain>
    </source>
</reference>
<dbReference type="CDD" id="cd03121">
    <property type="entry name" value="alpha_CARP_X_XI_like"/>
    <property type="match status" value="1"/>
</dbReference>